<sequence>MTVNWLNTMRNSFAGFSSTQDTITAMEALYAYTLKDTNRNEFDMTVTLEATSTPNWQRVGRLLKEDFTHLHRSYLPNEGVYGYIIPTAQGVGRAMLQLTVTSNVEYKHLMKTQQRYDNLPESDPIPFFDLTVEPLWGGRNDSIMRMHACVSWLYTTRSLTSGLAVLEVETPTGYVVMNDTLRDYVRSRAVRNLRRAEFYGNKVVFYFDYLDESSTCVDFRADRWYPVANMSRDHRMRVYDYYEPGMHNTTLYTVENLFRMSVCFVCGSYQCPYCPNFNTAAILGAGTPWNLLPIMVLMLLSLLLQHR</sequence>
<proteinExistence type="predicted"/>
<organism evidence="3 4">
    <name type="scientific">Candidula unifasciata</name>
    <dbReference type="NCBI Taxonomy" id="100452"/>
    <lineage>
        <taxon>Eukaryota</taxon>
        <taxon>Metazoa</taxon>
        <taxon>Spiralia</taxon>
        <taxon>Lophotrochozoa</taxon>
        <taxon>Mollusca</taxon>
        <taxon>Gastropoda</taxon>
        <taxon>Heterobranchia</taxon>
        <taxon>Euthyneura</taxon>
        <taxon>Panpulmonata</taxon>
        <taxon>Eupulmonata</taxon>
        <taxon>Stylommatophora</taxon>
        <taxon>Helicina</taxon>
        <taxon>Helicoidea</taxon>
        <taxon>Geomitridae</taxon>
        <taxon>Candidula</taxon>
    </lineage>
</organism>
<protein>
    <recommendedName>
        <fullName evidence="2">Alpha-macroglobulin receptor-binding domain-containing protein</fullName>
    </recommendedName>
</protein>
<feature type="domain" description="Alpha-macroglobulin receptor-binding" evidence="2">
    <location>
        <begin position="161"/>
        <end position="252"/>
    </location>
</feature>
<dbReference type="OrthoDB" id="6359008at2759"/>
<dbReference type="PANTHER" id="PTHR11412:SF146">
    <property type="entry name" value="CD109 ANTIGEN"/>
    <property type="match status" value="1"/>
</dbReference>
<dbReference type="Gene3D" id="2.60.40.690">
    <property type="entry name" value="Alpha-macroglobulin, receptor-binding domain"/>
    <property type="match status" value="1"/>
</dbReference>
<dbReference type="Pfam" id="PF07678">
    <property type="entry name" value="TED_complement"/>
    <property type="match status" value="1"/>
</dbReference>
<dbReference type="SUPFAM" id="SSF48239">
    <property type="entry name" value="Terpenoid cyclases/Protein prenyltransferases"/>
    <property type="match status" value="1"/>
</dbReference>
<dbReference type="AlphaFoldDB" id="A0A8S3ZCZ6"/>
<evidence type="ECO:0000313" key="3">
    <source>
        <dbReference type="EMBL" id="CAG5127243.1"/>
    </source>
</evidence>
<dbReference type="Pfam" id="PF07677">
    <property type="entry name" value="A2M_recep"/>
    <property type="match status" value="1"/>
</dbReference>
<keyword evidence="4" id="KW-1185">Reference proteome</keyword>
<evidence type="ECO:0000259" key="2">
    <source>
        <dbReference type="SMART" id="SM01361"/>
    </source>
</evidence>
<dbReference type="InterPro" id="IPR050473">
    <property type="entry name" value="A2M/Complement_sys"/>
</dbReference>
<gene>
    <name evidence="3" type="ORF">CUNI_LOCUS12801</name>
</gene>
<keyword evidence="1" id="KW-1133">Transmembrane helix</keyword>
<accession>A0A8S3ZCZ6</accession>
<keyword evidence="1" id="KW-0812">Transmembrane</keyword>
<feature type="transmembrane region" description="Helical" evidence="1">
    <location>
        <begin position="280"/>
        <end position="304"/>
    </location>
</feature>
<keyword evidence="1" id="KW-0472">Membrane</keyword>
<dbReference type="EMBL" id="CAJHNH020002623">
    <property type="protein sequence ID" value="CAG5127243.1"/>
    <property type="molecule type" value="Genomic_DNA"/>
</dbReference>
<dbReference type="SMART" id="SM01361">
    <property type="entry name" value="A2M_recep"/>
    <property type="match status" value="1"/>
</dbReference>
<dbReference type="InterPro" id="IPR011626">
    <property type="entry name" value="Alpha-macroglobulin_TED"/>
</dbReference>
<dbReference type="SUPFAM" id="SSF49410">
    <property type="entry name" value="Alpha-macroglobulin receptor domain"/>
    <property type="match status" value="1"/>
</dbReference>
<name>A0A8S3ZCZ6_9EUPU</name>
<dbReference type="Proteomes" id="UP000678393">
    <property type="component" value="Unassembled WGS sequence"/>
</dbReference>
<dbReference type="InterPro" id="IPR009048">
    <property type="entry name" value="A-macroglobulin_rcpt-bd"/>
</dbReference>
<dbReference type="InterPro" id="IPR008930">
    <property type="entry name" value="Terpenoid_cyclase/PrenylTrfase"/>
</dbReference>
<dbReference type="Gene3D" id="1.50.10.20">
    <property type="match status" value="1"/>
</dbReference>
<dbReference type="InterPro" id="IPR036595">
    <property type="entry name" value="A-macroglobulin_rcpt-bd_sf"/>
</dbReference>
<evidence type="ECO:0000313" key="4">
    <source>
        <dbReference type="Proteomes" id="UP000678393"/>
    </source>
</evidence>
<reference evidence="3" key="1">
    <citation type="submission" date="2021-04" db="EMBL/GenBank/DDBJ databases">
        <authorList>
            <consortium name="Molecular Ecology Group"/>
        </authorList>
    </citation>
    <scope>NUCLEOTIDE SEQUENCE</scope>
</reference>
<dbReference type="GO" id="GO:0005615">
    <property type="term" value="C:extracellular space"/>
    <property type="evidence" value="ECO:0007669"/>
    <property type="project" value="InterPro"/>
</dbReference>
<evidence type="ECO:0000256" key="1">
    <source>
        <dbReference type="SAM" id="Phobius"/>
    </source>
</evidence>
<dbReference type="PANTHER" id="PTHR11412">
    <property type="entry name" value="MACROGLOBULIN / COMPLEMENT"/>
    <property type="match status" value="1"/>
</dbReference>
<comment type="caution">
    <text evidence="3">The sequence shown here is derived from an EMBL/GenBank/DDBJ whole genome shotgun (WGS) entry which is preliminary data.</text>
</comment>